<dbReference type="Pfam" id="PF00069">
    <property type="entry name" value="Pkinase"/>
    <property type="match status" value="1"/>
</dbReference>
<dbReference type="PROSITE" id="PS00107">
    <property type="entry name" value="PROTEIN_KINASE_ATP"/>
    <property type="match status" value="1"/>
</dbReference>
<keyword evidence="12" id="KW-1185">Reference proteome</keyword>
<evidence type="ECO:0000256" key="5">
    <source>
        <dbReference type="ARBA" id="ARBA00022777"/>
    </source>
</evidence>
<dbReference type="PANTHER" id="PTHR43289:SF6">
    <property type="entry name" value="SERINE_THREONINE-PROTEIN KINASE NEKL-3"/>
    <property type="match status" value="1"/>
</dbReference>
<dbReference type="InterPro" id="IPR011009">
    <property type="entry name" value="Kinase-like_dom_sf"/>
</dbReference>
<dbReference type="InterPro" id="IPR017441">
    <property type="entry name" value="Protein_kinase_ATP_BS"/>
</dbReference>
<feature type="compositionally biased region" description="Low complexity" evidence="8">
    <location>
        <begin position="371"/>
        <end position="380"/>
    </location>
</feature>
<keyword evidence="4 7" id="KW-0547">Nucleotide-binding</keyword>
<organism evidence="11 12">
    <name type="scientific">Streptomyces nigrescens</name>
    <dbReference type="NCBI Taxonomy" id="1920"/>
    <lineage>
        <taxon>Bacteria</taxon>
        <taxon>Bacillati</taxon>
        <taxon>Actinomycetota</taxon>
        <taxon>Actinomycetes</taxon>
        <taxon>Kitasatosporales</taxon>
        <taxon>Streptomycetaceae</taxon>
        <taxon>Streptomyces</taxon>
    </lineage>
</organism>
<dbReference type="PROSITE" id="PS50011">
    <property type="entry name" value="PROTEIN_KINASE_DOM"/>
    <property type="match status" value="1"/>
</dbReference>
<evidence type="ECO:0000256" key="9">
    <source>
        <dbReference type="SAM" id="Phobius"/>
    </source>
</evidence>
<feature type="region of interest" description="Disordered" evidence="8">
    <location>
        <begin position="357"/>
        <end position="475"/>
    </location>
</feature>
<evidence type="ECO:0000256" key="1">
    <source>
        <dbReference type="ARBA" id="ARBA00012513"/>
    </source>
</evidence>
<feature type="compositionally biased region" description="Basic and acidic residues" evidence="8">
    <location>
        <begin position="1"/>
        <end position="12"/>
    </location>
</feature>
<evidence type="ECO:0000256" key="7">
    <source>
        <dbReference type="PROSITE-ProRule" id="PRU10141"/>
    </source>
</evidence>
<keyword evidence="3" id="KW-0808">Transferase</keyword>
<feature type="transmembrane region" description="Helical" evidence="9">
    <location>
        <begin position="482"/>
        <end position="504"/>
    </location>
</feature>
<keyword evidence="5" id="KW-0418">Kinase</keyword>
<proteinExistence type="predicted"/>
<dbReference type="EMBL" id="AP026073">
    <property type="protein sequence ID" value="BDM68687.1"/>
    <property type="molecule type" value="Genomic_DNA"/>
</dbReference>
<feature type="binding site" evidence="7">
    <location>
        <position position="121"/>
    </location>
    <ligand>
        <name>ATP</name>
        <dbReference type="ChEBI" id="CHEBI:30616"/>
    </ligand>
</feature>
<feature type="compositionally biased region" description="Pro residues" evidence="8">
    <location>
        <begin position="381"/>
        <end position="399"/>
    </location>
</feature>
<dbReference type="PROSITE" id="PS00108">
    <property type="entry name" value="PROTEIN_KINASE_ST"/>
    <property type="match status" value="1"/>
</dbReference>
<evidence type="ECO:0000256" key="6">
    <source>
        <dbReference type="ARBA" id="ARBA00022840"/>
    </source>
</evidence>
<dbReference type="Gene3D" id="3.30.200.20">
    <property type="entry name" value="Phosphorylase Kinase, domain 1"/>
    <property type="match status" value="1"/>
</dbReference>
<keyword evidence="6 7" id="KW-0067">ATP-binding</keyword>
<dbReference type="PANTHER" id="PTHR43289">
    <property type="entry name" value="MITOGEN-ACTIVATED PROTEIN KINASE KINASE KINASE 20-RELATED"/>
    <property type="match status" value="1"/>
</dbReference>
<keyword evidence="9" id="KW-0812">Transmembrane</keyword>
<dbReference type="EC" id="2.7.11.1" evidence="1"/>
<dbReference type="InterPro" id="IPR008271">
    <property type="entry name" value="Ser/Thr_kinase_AS"/>
</dbReference>
<feature type="domain" description="Protein kinase" evidence="10">
    <location>
        <begin position="92"/>
        <end position="352"/>
    </location>
</feature>
<evidence type="ECO:0000256" key="2">
    <source>
        <dbReference type="ARBA" id="ARBA00022527"/>
    </source>
</evidence>
<evidence type="ECO:0000256" key="8">
    <source>
        <dbReference type="SAM" id="MobiDB-lite"/>
    </source>
</evidence>
<feature type="compositionally biased region" description="Low complexity" evidence="8">
    <location>
        <begin position="400"/>
        <end position="418"/>
    </location>
</feature>
<feature type="region of interest" description="Disordered" evidence="8">
    <location>
        <begin position="1"/>
        <end position="84"/>
    </location>
</feature>
<gene>
    <name evidence="11" type="ORF">HEK616_21740</name>
</gene>
<feature type="region of interest" description="Disordered" evidence="8">
    <location>
        <begin position="512"/>
        <end position="638"/>
    </location>
</feature>
<evidence type="ECO:0000313" key="12">
    <source>
        <dbReference type="Proteomes" id="UP001059597"/>
    </source>
</evidence>
<dbReference type="CDD" id="cd14014">
    <property type="entry name" value="STKc_PknB_like"/>
    <property type="match status" value="1"/>
</dbReference>
<feature type="compositionally biased region" description="Low complexity" evidence="8">
    <location>
        <begin position="34"/>
        <end position="76"/>
    </location>
</feature>
<keyword evidence="2" id="KW-0723">Serine/threonine-protein kinase</keyword>
<dbReference type="InterPro" id="IPR000719">
    <property type="entry name" value="Prot_kinase_dom"/>
</dbReference>
<dbReference type="SMART" id="SM00220">
    <property type="entry name" value="S_TKc"/>
    <property type="match status" value="1"/>
</dbReference>
<evidence type="ECO:0000313" key="11">
    <source>
        <dbReference type="EMBL" id="BDM68687.1"/>
    </source>
</evidence>
<dbReference type="SUPFAM" id="SSF56112">
    <property type="entry name" value="Protein kinase-like (PK-like)"/>
    <property type="match status" value="1"/>
</dbReference>
<feature type="compositionally biased region" description="Basic and acidic residues" evidence="8">
    <location>
        <begin position="537"/>
        <end position="551"/>
    </location>
</feature>
<feature type="compositionally biased region" description="Low complexity" evidence="8">
    <location>
        <begin position="558"/>
        <end position="570"/>
    </location>
</feature>
<reference evidence="11" key="1">
    <citation type="submission" date="2022-06" db="EMBL/GenBank/DDBJ databases">
        <title>Complete genome sequence of Streptomyces nigrescens HEK616.</title>
        <authorList>
            <person name="Asamizu S."/>
            <person name="Onaka H."/>
        </authorList>
    </citation>
    <scope>NUCLEOTIDE SEQUENCE</scope>
    <source>
        <strain evidence="11">HEK616</strain>
    </source>
</reference>
<feature type="compositionally biased region" description="Gly residues" evidence="8">
    <location>
        <begin position="580"/>
        <end position="625"/>
    </location>
</feature>
<dbReference type="Proteomes" id="UP001059597">
    <property type="component" value="Chromosome"/>
</dbReference>
<protein>
    <recommendedName>
        <fullName evidence="1">non-specific serine/threonine protein kinase</fullName>
        <ecNumber evidence="1">2.7.11.1</ecNumber>
    </recommendedName>
</protein>
<sequence length="723" mass="72420">MTSGEREQRGPDEVPGAGGAQGTEGANVPGEPGGARSQDAGDAAGAAPASPADNPAASPAGGAPGAPRAAEASGPRRGTDADLTGRLLGGRYRVSDRIGRGGMGVVCRAVDEVLGREVAVKVLRAYTDASAPELADLRTRMQREARAAARIRHSGVVTVHDVIDEDGRPVIVMELVDGPSLDDALEERGPLDPREIARIGAQVMDALDAAHQVGVLHRDVKPGNVLLDRTGRVVLTDFGIASIEAPGDGASTNITRSGELVGSLDYLPPERAQGQAPTPASDIWSLGMTLYAAVEGGGAPFRRTSVWSTLTAIVTEALPEPRRAGPLTPVLHALMAKNPADRPSAAEARSMLRAVAEGRDPAPAPAPGAPHLPTATDLRPLTPPAPPQELPPPPQPQGPAPGQGQHPPSQAPGPTQAHPRPHAPAPPAAQQPGFSYSAPGAAFDPPGVTAGPSVGSTGTHPYPANSGERDTERLPARRRRRVALAVAAVLAVLAAGGGVTYALVGGGPSDAVADRGRRSPDPAPTPGGPGAPSTATGKDDAKDKGKARDAGADGGAGASSSASGRPSDGPTSRGKDSKPGGTGGSSGDDGSGGTDGGHDGSGGGSGSGGTHGGASGDGDAGGGGDPTPAPTSCASAGGGKTNCDVWRTANSYTASFQQVGTLNMGTNYFYCQAKLGRRETYGKWTNVWWAKTDDDSGNAGVYVSVVYLKGGANDQPVPGLPVC</sequence>
<dbReference type="Gene3D" id="1.10.510.10">
    <property type="entry name" value="Transferase(Phosphotransferase) domain 1"/>
    <property type="match status" value="1"/>
</dbReference>
<evidence type="ECO:0000256" key="4">
    <source>
        <dbReference type="ARBA" id="ARBA00022741"/>
    </source>
</evidence>
<evidence type="ECO:0000256" key="3">
    <source>
        <dbReference type="ARBA" id="ARBA00022679"/>
    </source>
</evidence>
<accession>A0ABM7ZQR7</accession>
<name>A0ABM7ZQR7_STRNI</name>
<keyword evidence="9" id="KW-0472">Membrane</keyword>
<keyword evidence="9" id="KW-1133">Transmembrane helix</keyword>
<evidence type="ECO:0000259" key="10">
    <source>
        <dbReference type="PROSITE" id="PS50011"/>
    </source>
</evidence>